<keyword evidence="1" id="KW-0472">Membrane</keyword>
<reference evidence="2 3" key="1">
    <citation type="journal article" date="2012" name="BMC Genomics">
        <title>The genome sequence of Propionibacterium acidipropionici provides insights into its biotechnological and industrial potential.</title>
        <authorList>
            <person name="Parizzi L.P."/>
            <person name="Grassi M.C."/>
            <person name="Llerena L.A."/>
            <person name="Carazzolle M.F."/>
            <person name="Queiroz V.L."/>
            <person name="Lunardi I."/>
            <person name="Zeidler A.F."/>
            <person name="Teixeira P.J."/>
            <person name="Mieczkowski P."/>
            <person name="Rincones J."/>
            <person name="Pereira G.A."/>
        </authorList>
    </citation>
    <scope>NUCLEOTIDE SEQUENCE [LARGE SCALE GENOMIC DNA]</scope>
    <source>
        <strain evidence="3">ATCC 4875 / DSM 20272 / JCM 6432 / NBRC 12425 / NCIMB 8070</strain>
    </source>
</reference>
<keyword evidence="1" id="KW-1133">Transmembrane helix</keyword>
<dbReference type="RefSeq" id="WP_015068838.1">
    <property type="nucleotide sequence ID" value="NC_019395.1"/>
</dbReference>
<dbReference type="EMBL" id="CP003493">
    <property type="protein sequence ID" value="AFV87921.1"/>
    <property type="molecule type" value="Genomic_DNA"/>
</dbReference>
<dbReference type="STRING" id="1171373.PACID_00700"/>
<keyword evidence="1" id="KW-0812">Transmembrane</keyword>
<feature type="transmembrane region" description="Helical" evidence="1">
    <location>
        <begin position="20"/>
        <end position="39"/>
    </location>
</feature>
<dbReference type="Proteomes" id="UP000000214">
    <property type="component" value="Chromosome"/>
</dbReference>
<evidence type="ECO:0000256" key="1">
    <source>
        <dbReference type="SAM" id="Phobius"/>
    </source>
</evidence>
<sequence length="166" mass="18581">MTTTGDHDQQRSVSRRPRMILIGILVVALLSVGGVLNWWRNGGLWGVSDVMLQMRHDPMGDKHLLGFTRCGVSEDTGALAGGSPLRRSWYNPGPGDHREIIERAGRYAVAHGWTHTGWNENGYWMAERRQHLHRGMIGMSIGFDDPTPYPATSNDCWLKIAMAETN</sequence>
<gene>
    <name evidence="2" type="ordered locus">PACID_00700</name>
</gene>
<name>K7RNS0_ACIA4</name>
<dbReference type="AlphaFoldDB" id="K7RNS0"/>
<dbReference type="PATRIC" id="fig|1171373.8.peg.67"/>
<proteinExistence type="predicted"/>
<dbReference type="KEGG" id="pbo:PACID_00700"/>
<organism evidence="2 3">
    <name type="scientific">Acidipropionibacterium acidipropionici (strain ATCC 4875 / DSM 20272 / JCM 6432 / NBRC 12425 / NCIMB 8070 / 4)</name>
    <name type="common">Propionibacterium acidipropionici</name>
    <dbReference type="NCBI Taxonomy" id="1171373"/>
    <lineage>
        <taxon>Bacteria</taxon>
        <taxon>Bacillati</taxon>
        <taxon>Actinomycetota</taxon>
        <taxon>Actinomycetes</taxon>
        <taxon>Propionibacteriales</taxon>
        <taxon>Propionibacteriaceae</taxon>
        <taxon>Acidipropionibacterium</taxon>
    </lineage>
</organism>
<dbReference type="GeneID" id="88084340"/>
<accession>K7RNS0</accession>
<dbReference type="HOGENOM" id="CLU_1601216_0_0_11"/>
<evidence type="ECO:0000313" key="3">
    <source>
        <dbReference type="Proteomes" id="UP000000214"/>
    </source>
</evidence>
<protein>
    <submittedName>
        <fullName evidence="2">Uncharacterized protein</fullName>
    </submittedName>
</protein>
<evidence type="ECO:0000313" key="2">
    <source>
        <dbReference type="EMBL" id="AFV87921.1"/>
    </source>
</evidence>